<accession>A0ABW0M1C2</accession>
<evidence type="ECO:0000313" key="3">
    <source>
        <dbReference type="EMBL" id="MFC5471959.1"/>
    </source>
</evidence>
<dbReference type="InterPro" id="IPR025736">
    <property type="entry name" value="PucR_C-HTH_dom"/>
</dbReference>
<dbReference type="PANTHER" id="PTHR33744:SF15">
    <property type="entry name" value="CARBOHYDRATE DIACID REGULATOR"/>
    <property type="match status" value="1"/>
</dbReference>
<evidence type="ECO:0000313" key="4">
    <source>
        <dbReference type="Proteomes" id="UP001596105"/>
    </source>
</evidence>
<keyword evidence="4" id="KW-1185">Reference proteome</keyword>
<dbReference type="RefSeq" id="WP_209746995.1">
    <property type="nucleotide sequence ID" value="NZ_JBHSMH010000113.1"/>
</dbReference>
<evidence type="ECO:0000259" key="1">
    <source>
        <dbReference type="Pfam" id="PF07905"/>
    </source>
</evidence>
<dbReference type="InterPro" id="IPR042070">
    <property type="entry name" value="PucR_C-HTH_sf"/>
</dbReference>
<feature type="domain" description="Purine catabolism PurC-like" evidence="1">
    <location>
        <begin position="14"/>
        <end position="120"/>
    </location>
</feature>
<evidence type="ECO:0000259" key="2">
    <source>
        <dbReference type="Pfam" id="PF13556"/>
    </source>
</evidence>
<gene>
    <name evidence="3" type="ORF">ACFPPD_25090</name>
</gene>
<dbReference type="Pfam" id="PF13556">
    <property type="entry name" value="HTH_30"/>
    <property type="match status" value="1"/>
</dbReference>
<proteinExistence type="predicted"/>
<organism evidence="3 4">
    <name type="scientific">Cohnella suwonensis</name>
    <dbReference type="NCBI Taxonomy" id="696072"/>
    <lineage>
        <taxon>Bacteria</taxon>
        <taxon>Bacillati</taxon>
        <taxon>Bacillota</taxon>
        <taxon>Bacilli</taxon>
        <taxon>Bacillales</taxon>
        <taxon>Paenibacillaceae</taxon>
        <taxon>Cohnella</taxon>
    </lineage>
</organism>
<dbReference type="InterPro" id="IPR051448">
    <property type="entry name" value="CdaR-like_regulators"/>
</dbReference>
<sequence length="534" mass="61164">MFLTVEQALSVYPLSEGKLIAGRSGSHRVVKSVNVMDAPDITDWIKEGEMLLTTAYLLKDDPEDAMKLLRKLNERGCAGLGIKLGRFWKTIPDNLAEQADALGFPLIELPYQFTFSDQMNGLFQAEMKRNTGILQEVLAKQVRLMRFALQAEPIHRLFEAIADVIGEPFAVIGSRGQLVYASSGVPEGDLADEKQYSPRAKWIKMNDWQAYRVPLMKQDQCTGYALFFNTRMLLSSVEEGLYLQTGELLSYHLNFNYEDYFEHSAQKDFGLLIKRHLKHGLPIETVAEYEHRWEIDLFSPSYRCALTDFPSSSQPDVRTEKLEVLKREYLSHARLQELKGVHVIVEEGVLSVFPDRADDGGESVLSALHSCFSGKSDRADVPTAALSSGKKKPDQLFEAFDECRQTLRLAKDWRMNDRLLKFETLDMAFIFESVPKEKMKAFCDRWLGGLIGRDPEYVQEMMRTLETYLDNDGQLNETAKRLFIHRNTATYRIEKLGELLEVDFKRIDDVLRLKLAFLFKRLLGREPATAERAR</sequence>
<dbReference type="Pfam" id="PF07905">
    <property type="entry name" value="PucR"/>
    <property type="match status" value="1"/>
</dbReference>
<feature type="domain" description="PucR C-terminal helix-turn-helix" evidence="2">
    <location>
        <begin position="462"/>
        <end position="518"/>
    </location>
</feature>
<dbReference type="EMBL" id="JBHSMH010000113">
    <property type="protein sequence ID" value="MFC5471959.1"/>
    <property type="molecule type" value="Genomic_DNA"/>
</dbReference>
<comment type="caution">
    <text evidence="3">The sequence shown here is derived from an EMBL/GenBank/DDBJ whole genome shotgun (WGS) entry which is preliminary data.</text>
</comment>
<reference evidence="4" key="1">
    <citation type="journal article" date="2019" name="Int. J. Syst. Evol. Microbiol.">
        <title>The Global Catalogue of Microorganisms (GCM) 10K type strain sequencing project: providing services to taxonomists for standard genome sequencing and annotation.</title>
        <authorList>
            <consortium name="The Broad Institute Genomics Platform"/>
            <consortium name="The Broad Institute Genome Sequencing Center for Infectious Disease"/>
            <person name="Wu L."/>
            <person name="Ma J."/>
        </authorList>
    </citation>
    <scope>NUCLEOTIDE SEQUENCE [LARGE SCALE GENOMIC DNA]</scope>
    <source>
        <strain evidence="4">CCUG 57113</strain>
    </source>
</reference>
<dbReference type="Gene3D" id="1.10.10.2840">
    <property type="entry name" value="PucR C-terminal helix-turn-helix domain"/>
    <property type="match status" value="1"/>
</dbReference>
<dbReference type="PANTHER" id="PTHR33744">
    <property type="entry name" value="CARBOHYDRATE DIACID REGULATOR"/>
    <property type="match status" value="1"/>
</dbReference>
<name>A0ABW0M1C2_9BACL</name>
<dbReference type="InterPro" id="IPR012914">
    <property type="entry name" value="PucR_dom"/>
</dbReference>
<dbReference type="Proteomes" id="UP001596105">
    <property type="component" value="Unassembled WGS sequence"/>
</dbReference>
<protein>
    <submittedName>
        <fullName evidence="3">PucR family transcriptional regulator</fullName>
    </submittedName>
</protein>